<evidence type="ECO:0000313" key="3">
    <source>
        <dbReference type="Proteomes" id="UP000031671"/>
    </source>
</evidence>
<dbReference type="Proteomes" id="UP000031671">
    <property type="component" value="Unassembled WGS sequence"/>
</dbReference>
<keyword evidence="3" id="KW-1185">Reference proteome</keyword>
<keyword evidence="1" id="KW-0472">Membrane</keyword>
<keyword evidence="1" id="KW-1133">Transmembrane helix</keyword>
<gene>
    <name evidence="2" type="ORF">JCM19231_4836</name>
</gene>
<reference evidence="2 3" key="2">
    <citation type="submission" date="2015-01" db="EMBL/GenBank/DDBJ databases">
        <authorList>
            <consortium name="NBRP consortium"/>
            <person name="Sawabe T."/>
            <person name="Meirelles P."/>
            <person name="Feng G."/>
            <person name="Sayaka M."/>
            <person name="Hattori M."/>
            <person name="Ohkuma M."/>
        </authorList>
    </citation>
    <scope>NUCLEOTIDE SEQUENCE [LARGE SCALE GENOMIC DNA]</scope>
    <source>
        <strain evidence="3">JCM 19231</strain>
    </source>
</reference>
<dbReference type="EMBL" id="BBRZ01000125">
    <property type="protein sequence ID" value="GAM59124.1"/>
    <property type="molecule type" value="Genomic_DNA"/>
</dbReference>
<evidence type="ECO:0000256" key="1">
    <source>
        <dbReference type="SAM" id="Phobius"/>
    </source>
</evidence>
<accession>A0A0B8P867</accession>
<comment type="caution">
    <text evidence="2">The sequence shown here is derived from an EMBL/GenBank/DDBJ whole genome shotgun (WGS) entry which is preliminary data.</text>
</comment>
<protein>
    <submittedName>
        <fullName evidence="2">Uncharacterized protein</fullName>
    </submittedName>
</protein>
<organism evidence="2 3">
    <name type="scientific">Vibrio ishigakensis</name>
    <dbReference type="NCBI Taxonomy" id="1481914"/>
    <lineage>
        <taxon>Bacteria</taxon>
        <taxon>Pseudomonadati</taxon>
        <taxon>Pseudomonadota</taxon>
        <taxon>Gammaproteobacteria</taxon>
        <taxon>Vibrionales</taxon>
        <taxon>Vibrionaceae</taxon>
        <taxon>Vibrio</taxon>
    </lineage>
</organism>
<dbReference type="AlphaFoldDB" id="A0A0B8P867"/>
<keyword evidence="1" id="KW-0812">Transmembrane</keyword>
<evidence type="ECO:0000313" key="2">
    <source>
        <dbReference type="EMBL" id="GAM59124.1"/>
    </source>
</evidence>
<proteinExistence type="predicted"/>
<sequence length="37" mass="3947">MGCCNQAPNGGTKQLGLLFKLIAAIFIVIMVIGYFSN</sequence>
<reference evidence="2 3" key="1">
    <citation type="submission" date="2015-01" db="EMBL/GenBank/DDBJ databases">
        <title>Vibrio sp. C1 JCM 19231 whole genome shotgun sequence.</title>
        <authorList>
            <person name="Sawabe T."/>
            <person name="Meirelles P."/>
            <person name="Feng G."/>
            <person name="Sayaka M."/>
            <person name="Hattori M."/>
            <person name="Ohkuma M."/>
        </authorList>
    </citation>
    <scope>NUCLEOTIDE SEQUENCE [LARGE SCALE GENOMIC DNA]</scope>
    <source>
        <strain evidence="3">JCM 19231</strain>
    </source>
</reference>
<name>A0A0B8P867_9VIBR</name>
<feature type="transmembrane region" description="Helical" evidence="1">
    <location>
        <begin position="17"/>
        <end position="35"/>
    </location>
</feature>